<name>A0A0F9DU07_9ZZZZ</name>
<dbReference type="EMBL" id="LAZR01027581">
    <property type="protein sequence ID" value="KKL65298.1"/>
    <property type="molecule type" value="Genomic_DNA"/>
</dbReference>
<comment type="caution">
    <text evidence="1">The sequence shown here is derived from an EMBL/GenBank/DDBJ whole genome shotgun (WGS) entry which is preliminary data.</text>
</comment>
<reference evidence="1" key="1">
    <citation type="journal article" date="2015" name="Nature">
        <title>Complex archaea that bridge the gap between prokaryotes and eukaryotes.</title>
        <authorList>
            <person name="Spang A."/>
            <person name="Saw J.H."/>
            <person name="Jorgensen S.L."/>
            <person name="Zaremba-Niedzwiedzka K."/>
            <person name="Martijn J."/>
            <person name="Lind A.E."/>
            <person name="van Eijk R."/>
            <person name="Schleper C."/>
            <person name="Guy L."/>
            <person name="Ettema T.J."/>
        </authorList>
    </citation>
    <scope>NUCLEOTIDE SEQUENCE</scope>
</reference>
<sequence>MGWPDEIWNDKSLSCDQTKECAEKYIKDFLLDMEGLYALETNFNISCFWDGGFDVSIGDGFNGYIWKDSADTLYEAIILLKNKIKEIIKKK</sequence>
<organism evidence="1">
    <name type="scientific">marine sediment metagenome</name>
    <dbReference type="NCBI Taxonomy" id="412755"/>
    <lineage>
        <taxon>unclassified sequences</taxon>
        <taxon>metagenomes</taxon>
        <taxon>ecological metagenomes</taxon>
    </lineage>
</organism>
<dbReference type="AlphaFoldDB" id="A0A0F9DU07"/>
<accession>A0A0F9DU07</accession>
<gene>
    <name evidence="1" type="ORF">LCGC14_2156420</name>
</gene>
<protein>
    <submittedName>
        <fullName evidence="1">Uncharacterized protein</fullName>
    </submittedName>
</protein>
<evidence type="ECO:0000313" key="1">
    <source>
        <dbReference type="EMBL" id="KKL65298.1"/>
    </source>
</evidence>
<proteinExistence type="predicted"/>